<comment type="caution">
    <text evidence="2">The sequence shown here is derived from an EMBL/GenBank/DDBJ whole genome shotgun (WGS) entry which is preliminary data.</text>
</comment>
<dbReference type="AlphaFoldDB" id="A0A0J7J848"/>
<proteinExistence type="predicted"/>
<organism evidence="2 3">
    <name type="scientific">Marinobacter subterrani</name>
    <dbReference type="NCBI Taxonomy" id="1658765"/>
    <lineage>
        <taxon>Bacteria</taxon>
        <taxon>Pseudomonadati</taxon>
        <taxon>Pseudomonadota</taxon>
        <taxon>Gammaproteobacteria</taxon>
        <taxon>Pseudomonadales</taxon>
        <taxon>Marinobacteraceae</taxon>
        <taxon>Marinobacter</taxon>
    </lineage>
</organism>
<feature type="region of interest" description="Disordered" evidence="1">
    <location>
        <begin position="49"/>
        <end position="84"/>
    </location>
</feature>
<keyword evidence="3" id="KW-1185">Reference proteome</keyword>
<reference evidence="2 3" key="1">
    <citation type="submission" date="2015-06" db="EMBL/GenBank/DDBJ databases">
        <title>Marinobacter subterrani, a genetically tractable neutrophilic iron-oxidizing strain isolated from the Soudan Iron Mine.</title>
        <authorList>
            <person name="Bonis B.M."/>
            <person name="Gralnick J.A."/>
        </authorList>
    </citation>
    <scope>NUCLEOTIDE SEQUENCE [LARGE SCALE GENOMIC DNA]</scope>
    <source>
        <strain evidence="2 3">JG233</strain>
    </source>
</reference>
<accession>A0A0J7J848</accession>
<sequence>MAPETRTLNARKVPDDCSGLPRDLNTELPVKTVAQFRAVLCLRATTKTAAKHPTKEHRSKAFNAKLSGAPTGASGGRPTGREQT</sequence>
<gene>
    <name evidence="2" type="ORF">Msub_10232</name>
</gene>
<dbReference type="EMBL" id="LFBU01000001">
    <property type="protein sequence ID" value="KMQ74061.1"/>
    <property type="molecule type" value="Genomic_DNA"/>
</dbReference>
<evidence type="ECO:0000313" key="3">
    <source>
        <dbReference type="Proteomes" id="UP000036102"/>
    </source>
</evidence>
<dbReference type="Proteomes" id="UP000036102">
    <property type="component" value="Unassembled WGS sequence"/>
</dbReference>
<name>A0A0J7J848_9GAMM</name>
<protein>
    <submittedName>
        <fullName evidence="2">Uncharacterized protein</fullName>
    </submittedName>
</protein>
<evidence type="ECO:0000313" key="2">
    <source>
        <dbReference type="EMBL" id="KMQ74061.1"/>
    </source>
</evidence>
<feature type="compositionally biased region" description="Basic residues" evidence="1">
    <location>
        <begin position="49"/>
        <end position="60"/>
    </location>
</feature>
<evidence type="ECO:0000256" key="1">
    <source>
        <dbReference type="SAM" id="MobiDB-lite"/>
    </source>
</evidence>
<dbReference type="PATRIC" id="fig|1658765.3.peg.225"/>